<dbReference type="PANTHER" id="PTHR30050">
    <property type="entry name" value="CHROMOSOMAL REPLICATION INITIATOR PROTEIN DNAA"/>
    <property type="match status" value="1"/>
</dbReference>
<proteinExistence type="predicted"/>
<evidence type="ECO:0000259" key="1">
    <source>
        <dbReference type="Pfam" id="PF01695"/>
    </source>
</evidence>
<protein>
    <submittedName>
        <fullName evidence="2">DUF815 domain-containing protein</fullName>
    </submittedName>
</protein>
<evidence type="ECO:0000313" key="2">
    <source>
        <dbReference type="EMBL" id="MSS01227.1"/>
    </source>
</evidence>
<dbReference type="Gene3D" id="3.40.50.300">
    <property type="entry name" value="P-loop containing nucleotide triphosphate hydrolases"/>
    <property type="match status" value="1"/>
</dbReference>
<organism evidence="2 3">
    <name type="scientific">Floccifex porci</name>
    <dbReference type="NCBI Taxonomy" id="2606629"/>
    <lineage>
        <taxon>Bacteria</taxon>
        <taxon>Bacillati</taxon>
        <taxon>Bacillota</taxon>
        <taxon>Erysipelotrichia</taxon>
        <taxon>Erysipelotrichales</taxon>
        <taxon>Erysipelotrichaceae</taxon>
        <taxon>Floccifex</taxon>
    </lineage>
</organism>
<accession>A0A7X2N2F0</accession>
<name>A0A7X2N2F0_9FIRM</name>
<gene>
    <name evidence="2" type="ORF">FYJ50_03765</name>
</gene>
<comment type="caution">
    <text evidence="2">The sequence shown here is derived from an EMBL/GenBank/DDBJ whole genome shotgun (WGS) entry which is preliminary data.</text>
</comment>
<dbReference type="Proteomes" id="UP000470082">
    <property type="component" value="Unassembled WGS sequence"/>
</dbReference>
<reference evidence="2 3" key="1">
    <citation type="submission" date="2019-08" db="EMBL/GenBank/DDBJ databases">
        <title>In-depth cultivation of the pig gut microbiome towards novel bacterial diversity and tailored functional studies.</title>
        <authorList>
            <person name="Wylensek D."/>
            <person name="Hitch T.C.A."/>
            <person name="Clavel T."/>
        </authorList>
    </citation>
    <scope>NUCLEOTIDE SEQUENCE [LARGE SCALE GENOMIC DNA]</scope>
    <source>
        <strain evidence="2 3">LKV-178-WT-2G</strain>
    </source>
</reference>
<evidence type="ECO:0000313" key="3">
    <source>
        <dbReference type="Proteomes" id="UP000470082"/>
    </source>
</evidence>
<dbReference type="GO" id="GO:0006260">
    <property type="term" value="P:DNA replication"/>
    <property type="evidence" value="ECO:0007669"/>
    <property type="project" value="TreeGrafter"/>
</dbReference>
<feature type="domain" description="IstB-like ATP-binding" evidence="1">
    <location>
        <begin position="90"/>
        <end position="255"/>
    </location>
</feature>
<dbReference type="CDD" id="cd00009">
    <property type="entry name" value="AAA"/>
    <property type="match status" value="1"/>
</dbReference>
<keyword evidence="3" id="KW-1185">Reference proteome</keyword>
<dbReference type="Pfam" id="PF01695">
    <property type="entry name" value="IstB_IS21"/>
    <property type="match status" value="1"/>
</dbReference>
<dbReference type="RefSeq" id="WP_154459692.1">
    <property type="nucleotide sequence ID" value="NZ_JAQYTQ010000006.1"/>
</dbReference>
<dbReference type="InterPro" id="IPR027417">
    <property type="entry name" value="P-loop_NTPase"/>
</dbReference>
<dbReference type="AlphaFoldDB" id="A0A7X2N2F0"/>
<dbReference type="GO" id="GO:0005524">
    <property type="term" value="F:ATP binding"/>
    <property type="evidence" value="ECO:0007669"/>
    <property type="project" value="InterPro"/>
</dbReference>
<dbReference type="InterPro" id="IPR002611">
    <property type="entry name" value="IstB_ATP-bd"/>
</dbReference>
<dbReference type="PANTHER" id="PTHR30050:SF8">
    <property type="entry name" value="PRIMOSOMAL PROTEIN DNAI"/>
    <property type="match status" value="1"/>
</dbReference>
<dbReference type="SUPFAM" id="SSF52540">
    <property type="entry name" value="P-loop containing nucleoside triphosphate hydrolases"/>
    <property type="match status" value="1"/>
</dbReference>
<dbReference type="EMBL" id="VUMM01000004">
    <property type="protein sequence ID" value="MSS01227.1"/>
    <property type="molecule type" value="Genomic_DNA"/>
</dbReference>
<sequence length="289" mass="34122">MNQELYEKQLIEKLKKNRHVISFLKKNQLSESFVEMNSDYFASWLQTLKKCEGCQGLPYCAQKIRGRVKTLYMDGKFLEETYMPCRYMKKETRELKHSLNYRYSHLSNEEYRIDLNQIQLKDESEEYIHAYTSILESIEMKKGIYLYGQPGVGKSYLCIGCANYYAKKGNVVSFVKVPQLIQDCKEALSDFDYQATILSHLKFSEILFLDDIGSESISQWTRDSILFPALNYRMDHNLKTYFTSNYTMEELEKQYYIKGKDVNFVSSDRFMERIRSLSQAVPLLGKSRR</sequence>